<protein>
    <recommendedName>
        <fullName evidence="2">Protein kinase domain-containing protein</fullName>
    </recommendedName>
</protein>
<dbReference type="PROSITE" id="PS50011">
    <property type="entry name" value="PROTEIN_KINASE_DOM"/>
    <property type="match status" value="1"/>
</dbReference>
<feature type="region of interest" description="Disordered" evidence="1">
    <location>
        <begin position="1"/>
        <end position="27"/>
    </location>
</feature>
<gene>
    <name evidence="3" type="ORF">KC19_8G085600</name>
</gene>
<evidence type="ECO:0000313" key="4">
    <source>
        <dbReference type="Proteomes" id="UP000822688"/>
    </source>
</evidence>
<keyword evidence="4" id="KW-1185">Reference proteome</keyword>
<dbReference type="GO" id="GO:0005524">
    <property type="term" value="F:ATP binding"/>
    <property type="evidence" value="ECO:0007669"/>
    <property type="project" value="InterPro"/>
</dbReference>
<dbReference type="Gene3D" id="1.10.510.10">
    <property type="entry name" value="Transferase(Phosphotransferase) domain 1"/>
    <property type="match status" value="1"/>
</dbReference>
<accession>A0A8T0GYJ9</accession>
<proteinExistence type="predicted"/>
<dbReference type="SUPFAM" id="SSF56112">
    <property type="entry name" value="Protein kinase-like (PK-like)"/>
    <property type="match status" value="1"/>
</dbReference>
<sequence>MDDDLQNVMRNERESAWQSLSPHPGSDDTSHVIDLHRFVEDAAPELRHPVASTLVSTFSMSEALHVMLQIAEGIVFLHENGVAHGDLKPKNILVAPSEQGGRSLGLFHVKMADFGLVETKMKSKALASRRAWKLEIARWRAPELFDKSYLLRPEDSSFSDSGWDSDSGDHDGGAHTYGKLSWADVYSFAVTCAQILTGDLDPYSGLILRELNRL</sequence>
<dbReference type="Pfam" id="PF00069">
    <property type="entry name" value="Pkinase"/>
    <property type="match status" value="1"/>
</dbReference>
<dbReference type="InterPro" id="IPR008271">
    <property type="entry name" value="Ser/Thr_kinase_AS"/>
</dbReference>
<dbReference type="AlphaFoldDB" id="A0A8T0GYJ9"/>
<evidence type="ECO:0000256" key="1">
    <source>
        <dbReference type="SAM" id="MobiDB-lite"/>
    </source>
</evidence>
<dbReference type="InterPro" id="IPR000719">
    <property type="entry name" value="Prot_kinase_dom"/>
</dbReference>
<dbReference type="PANTHER" id="PTHR44329:SF260">
    <property type="entry name" value="PROTEIN KINASE DOMAIN-CONTAINING PROTEIN"/>
    <property type="match status" value="1"/>
</dbReference>
<dbReference type="InterPro" id="IPR051681">
    <property type="entry name" value="Ser/Thr_Kinases-Pseudokinases"/>
</dbReference>
<dbReference type="EMBL" id="CM026429">
    <property type="protein sequence ID" value="KAG0564130.1"/>
    <property type="molecule type" value="Genomic_DNA"/>
</dbReference>
<feature type="domain" description="Protein kinase" evidence="2">
    <location>
        <begin position="1"/>
        <end position="214"/>
    </location>
</feature>
<dbReference type="InterPro" id="IPR011009">
    <property type="entry name" value="Kinase-like_dom_sf"/>
</dbReference>
<evidence type="ECO:0000313" key="3">
    <source>
        <dbReference type="EMBL" id="KAG0564130.1"/>
    </source>
</evidence>
<dbReference type="Proteomes" id="UP000822688">
    <property type="component" value="Chromosome 8"/>
</dbReference>
<reference evidence="3" key="1">
    <citation type="submission" date="2020-06" db="EMBL/GenBank/DDBJ databases">
        <title>WGS assembly of Ceratodon purpureus strain R40.</title>
        <authorList>
            <person name="Carey S.B."/>
            <person name="Jenkins J."/>
            <person name="Shu S."/>
            <person name="Lovell J.T."/>
            <person name="Sreedasyam A."/>
            <person name="Maumus F."/>
            <person name="Tiley G.P."/>
            <person name="Fernandez-Pozo N."/>
            <person name="Barry K."/>
            <person name="Chen C."/>
            <person name="Wang M."/>
            <person name="Lipzen A."/>
            <person name="Daum C."/>
            <person name="Saski C.A."/>
            <person name="Payton A.C."/>
            <person name="Mcbreen J.C."/>
            <person name="Conrad R.E."/>
            <person name="Kollar L.M."/>
            <person name="Olsson S."/>
            <person name="Huttunen S."/>
            <person name="Landis J.B."/>
            <person name="Wickett N.J."/>
            <person name="Johnson M.G."/>
            <person name="Rensing S.A."/>
            <person name="Grimwood J."/>
            <person name="Schmutz J."/>
            <person name="Mcdaniel S.F."/>
        </authorList>
    </citation>
    <scope>NUCLEOTIDE SEQUENCE</scope>
    <source>
        <strain evidence="3">R40</strain>
    </source>
</reference>
<evidence type="ECO:0000259" key="2">
    <source>
        <dbReference type="PROSITE" id="PS50011"/>
    </source>
</evidence>
<organism evidence="3 4">
    <name type="scientific">Ceratodon purpureus</name>
    <name type="common">Fire moss</name>
    <name type="synonym">Dicranum purpureum</name>
    <dbReference type="NCBI Taxonomy" id="3225"/>
    <lineage>
        <taxon>Eukaryota</taxon>
        <taxon>Viridiplantae</taxon>
        <taxon>Streptophyta</taxon>
        <taxon>Embryophyta</taxon>
        <taxon>Bryophyta</taxon>
        <taxon>Bryophytina</taxon>
        <taxon>Bryopsida</taxon>
        <taxon>Dicranidae</taxon>
        <taxon>Pseudoditrichales</taxon>
        <taxon>Ditrichaceae</taxon>
        <taxon>Ceratodon</taxon>
    </lineage>
</organism>
<dbReference type="PROSITE" id="PS00108">
    <property type="entry name" value="PROTEIN_KINASE_ST"/>
    <property type="match status" value="1"/>
</dbReference>
<name>A0A8T0GYJ9_CERPU</name>
<dbReference type="PANTHER" id="PTHR44329">
    <property type="entry name" value="SERINE/THREONINE-PROTEIN KINASE TNNI3K-RELATED"/>
    <property type="match status" value="1"/>
</dbReference>
<dbReference type="SMART" id="SM00220">
    <property type="entry name" value="S_TKc"/>
    <property type="match status" value="1"/>
</dbReference>
<dbReference type="GO" id="GO:0004674">
    <property type="term" value="F:protein serine/threonine kinase activity"/>
    <property type="evidence" value="ECO:0007669"/>
    <property type="project" value="TreeGrafter"/>
</dbReference>
<comment type="caution">
    <text evidence="3">The sequence shown here is derived from an EMBL/GenBank/DDBJ whole genome shotgun (WGS) entry which is preliminary data.</text>
</comment>